<sequence length="52" mass="5769">MSMHREEMAIGVASGAHAFRSLAPGYVAWIARFLRDAICRFHDGIIDPCCFA</sequence>
<name>A0A7Y0BSN7_9SPHN</name>
<dbReference type="Proteomes" id="UP000583556">
    <property type="component" value="Unassembled WGS sequence"/>
</dbReference>
<dbReference type="AlphaFoldDB" id="A0A7Y0BSN7"/>
<organism evidence="1 2">
    <name type="scientific">Novosphingobium olei</name>
    <dbReference type="NCBI Taxonomy" id="2728851"/>
    <lineage>
        <taxon>Bacteria</taxon>
        <taxon>Pseudomonadati</taxon>
        <taxon>Pseudomonadota</taxon>
        <taxon>Alphaproteobacteria</taxon>
        <taxon>Sphingomonadales</taxon>
        <taxon>Sphingomonadaceae</taxon>
        <taxon>Novosphingobium</taxon>
    </lineage>
</organism>
<proteinExistence type="predicted"/>
<comment type="caution">
    <text evidence="1">The sequence shown here is derived from an EMBL/GenBank/DDBJ whole genome shotgun (WGS) entry which is preliminary data.</text>
</comment>
<gene>
    <name evidence="1" type="ORF">HHL27_18580</name>
</gene>
<protein>
    <submittedName>
        <fullName evidence="1">Uncharacterized protein</fullName>
    </submittedName>
</protein>
<accession>A0A7Y0BSN7</accession>
<dbReference type="EMBL" id="JABBGM010000012">
    <property type="protein sequence ID" value="NML95683.1"/>
    <property type="molecule type" value="Genomic_DNA"/>
</dbReference>
<keyword evidence="2" id="KW-1185">Reference proteome</keyword>
<evidence type="ECO:0000313" key="2">
    <source>
        <dbReference type="Proteomes" id="UP000583556"/>
    </source>
</evidence>
<reference evidence="1 2" key="1">
    <citation type="submission" date="2020-04" db="EMBL/GenBank/DDBJ databases">
        <title>Novosphingobium sp. TW-4 isolated from soil.</title>
        <authorList>
            <person name="Dahal R.H."/>
            <person name="Chaudhary D.K."/>
        </authorList>
    </citation>
    <scope>NUCLEOTIDE SEQUENCE [LARGE SCALE GENOMIC DNA]</scope>
    <source>
        <strain evidence="1 2">TW-4</strain>
    </source>
</reference>
<evidence type="ECO:0000313" key="1">
    <source>
        <dbReference type="EMBL" id="NML95683.1"/>
    </source>
</evidence>